<reference evidence="1 2" key="1">
    <citation type="submission" date="2013-11" db="EMBL/GenBank/DDBJ databases">
        <title>The Genome Sequence of Phytophthora parasitica CJ01A1.</title>
        <authorList>
            <consortium name="The Broad Institute Genomics Platform"/>
            <person name="Russ C."/>
            <person name="Tyler B."/>
            <person name="Panabieres F."/>
            <person name="Shan W."/>
            <person name="Tripathy S."/>
            <person name="Grunwald N."/>
            <person name="Machado M."/>
            <person name="Johnson C.S."/>
            <person name="Walker B."/>
            <person name="Young S.K."/>
            <person name="Zeng Q."/>
            <person name="Gargeya S."/>
            <person name="Fitzgerald M."/>
            <person name="Haas B."/>
            <person name="Abouelleil A."/>
            <person name="Allen A.W."/>
            <person name="Alvarado L."/>
            <person name="Arachchi H.M."/>
            <person name="Berlin A.M."/>
            <person name="Chapman S.B."/>
            <person name="Gainer-Dewar J."/>
            <person name="Goldberg J."/>
            <person name="Griggs A."/>
            <person name="Gujja S."/>
            <person name="Hansen M."/>
            <person name="Howarth C."/>
            <person name="Imamovic A."/>
            <person name="Ireland A."/>
            <person name="Larimer J."/>
            <person name="McCowan C."/>
            <person name="Murphy C."/>
            <person name="Pearson M."/>
            <person name="Poon T.W."/>
            <person name="Priest M."/>
            <person name="Roberts A."/>
            <person name="Saif S."/>
            <person name="Shea T."/>
            <person name="Sisk P."/>
            <person name="Sykes S."/>
            <person name="Wortman J."/>
            <person name="Nusbaum C."/>
            <person name="Birren B."/>
        </authorList>
    </citation>
    <scope>NUCLEOTIDE SEQUENCE [LARGE SCALE GENOMIC DNA]</scope>
    <source>
        <strain evidence="1 2">CJ01A1</strain>
    </source>
</reference>
<organism evidence="1 2">
    <name type="scientific">Phytophthora nicotianae CJ01A1</name>
    <dbReference type="NCBI Taxonomy" id="1317063"/>
    <lineage>
        <taxon>Eukaryota</taxon>
        <taxon>Sar</taxon>
        <taxon>Stramenopiles</taxon>
        <taxon>Oomycota</taxon>
        <taxon>Peronosporomycetes</taxon>
        <taxon>Peronosporales</taxon>
        <taxon>Peronosporaceae</taxon>
        <taxon>Phytophthora</taxon>
    </lineage>
</organism>
<evidence type="ECO:0000313" key="2">
    <source>
        <dbReference type="Proteomes" id="UP000018958"/>
    </source>
</evidence>
<accession>W2WS30</accession>
<dbReference type="PANTHER" id="PTHR40866:SF1">
    <property type="entry name" value="BED-TYPE DOMAIN-CONTAINING PROTEIN"/>
    <property type="match status" value="1"/>
</dbReference>
<dbReference type="PANTHER" id="PTHR40866">
    <property type="entry name" value="BED-TYPE DOMAIN-CONTAINING PROTEIN"/>
    <property type="match status" value="1"/>
</dbReference>
<name>W2WS30_PHYNI</name>
<dbReference type="EMBL" id="ANIX01002277">
    <property type="protein sequence ID" value="ETP13142.1"/>
    <property type="molecule type" value="Genomic_DNA"/>
</dbReference>
<proteinExistence type="predicted"/>
<protein>
    <submittedName>
        <fullName evidence="1">Uncharacterized protein</fullName>
    </submittedName>
</protein>
<dbReference type="Proteomes" id="UP000018958">
    <property type="component" value="Unassembled WGS sequence"/>
</dbReference>
<gene>
    <name evidence="1" type="ORF">F441_11591</name>
</gene>
<evidence type="ECO:0000313" key="1">
    <source>
        <dbReference type="EMBL" id="ETP13142.1"/>
    </source>
</evidence>
<comment type="caution">
    <text evidence="1">The sequence shown here is derived from an EMBL/GenBank/DDBJ whole genome shotgun (WGS) entry which is preliminary data.</text>
</comment>
<dbReference type="AlphaFoldDB" id="W2WS30"/>
<sequence length="92" mass="10279">MTTWRICYRQEQIIVSWRISCRSCGCIESISKKLQGDELTLLDARALFDGLFELRPSMTTYLSPDAEIVHSPVFEAAVVKVLAGDAGLLTNE</sequence>